<dbReference type="Gene3D" id="3.20.20.70">
    <property type="entry name" value="Aldolase class I"/>
    <property type="match status" value="1"/>
</dbReference>
<dbReference type="Pfam" id="PF04055">
    <property type="entry name" value="Radical_SAM"/>
    <property type="match status" value="1"/>
</dbReference>
<protein>
    <submittedName>
        <fullName evidence="9">Benzylsuccinate synthase activating enzyme</fullName>
        <ecNumber evidence="9">1.97.1.-</ecNumber>
    </submittedName>
</protein>
<sequence>MTSGLISHIQGYSTKDGPGIRTTVFMMQCNLRCLWCSNPEAMLPGKKVLYYVNRCQRCGSCVRHSSDQAVTMTADGCVIDRRRCTNLAEMVNICNYQAYELKGQDYTPEQLAAKLLRDKTFYDVSGGGVTFSGGEPALQYQFVHETVKLLKKQGVHTALDTAGLFDMTELDGLINDIDLVILDLKTFDRQLHQQLTGVDNTLILHNAQAIAARHKPMIISLVIVPTLNDQENDVIRRLDFIKNLAADIRQVDLLKYHNYGAGKYQALGIPYPLSALPLGDDDQLKHFQQLGLARGLNTTIGG</sequence>
<name>A0A645ERM3_9ZZZZ</name>
<dbReference type="InterPro" id="IPR040074">
    <property type="entry name" value="BssD/PflA/YjjW"/>
</dbReference>
<evidence type="ECO:0000256" key="1">
    <source>
        <dbReference type="ARBA" id="ARBA00001966"/>
    </source>
</evidence>
<evidence type="ECO:0000256" key="3">
    <source>
        <dbReference type="ARBA" id="ARBA00022691"/>
    </source>
</evidence>
<evidence type="ECO:0000256" key="5">
    <source>
        <dbReference type="ARBA" id="ARBA00023004"/>
    </source>
</evidence>
<dbReference type="InterPro" id="IPR012839">
    <property type="entry name" value="Organic_radical_activase"/>
</dbReference>
<dbReference type="InterPro" id="IPR007197">
    <property type="entry name" value="rSAM"/>
</dbReference>
<proteinExistence type="predicted"/>
<dbReference type="GO" id="GO:0046872">
    <property type="term" value="F:metal ion binding"/>
    <property type="evidence" value="ECO:0007669"/>
    <property type="project" value="UniProtKB-KW"/>
</dbReference>
<dbReference type="PROSITE" id="PS51379">
    <property type="entry name" value="4FE4S_FER_2"/>
    <property type="match status" value="1"/>
</dbReference>
<dbReference type="GO" id="GO:0016491">
    <property type="term" value="F:oxidoreductase activity"/>
    <property type="evidence" value="ECO:0007669"/>
    <property type="project" value="UniProtKB-KW"/>
</dbReference>
<dbReference type="GO" id="GO:0051539">
    <property type="term" value="F:4 iron, 4 sulfur cluster binding"/>
    <property type="evidence" value="ECO:0007669"/>
    <property type="project" value="UniProtKB-KW"/>
</dbReference>
<evidence type="ECO:0000256" key="4">
    <source>
        <dbReference type="ARBA" id="ARBA00022723"/>
    </source>
</evidence>
<dbReference type="SUPFAM" id="SSF102114">
    <property type="entry name" value="Radical SAM enzymes"/>
    <property type="match status" value="1"/>
</dbReference>
<dbReference type="AlphaFoldDB" id="A0A645ERM3"/>
<comment type="caution">
    <text evidence="9">The sequence shown here is derived from an EMBL/GenBank/DDBJ whole genome shotgun (WGS) entry which is preliminary data.</text>
</comment>
<dbReference type="SFLD" id="SFLDG01118">
    <property type="entry name" value="activating_enzymes__group_2"/>
    <property type="match status" value="1"/>
</dbReference>
<dbReference type="SUPFAM" id="SSF54862">
    <property type="entry name" value="4Fe-4S ferredoxins"/>
    <property type="match status" value="1"/>
</dbReference>
<gene>
    <name evidence="9" type="primary">bssD_2</name>
    <name evidence="9" type="ORF">SDC9_151276</name>
</gene>
<evidence type="ECO:0000256" key="2">
    <source>
        <dbReference type="ARBA" id="ARBA00022485"/>
    </source>
</evidence>
<reference evidence="9" key="1">
    <citation type="submission" date="2019-08" db="EMBL/GenBank/DDBJ databases">
        <authorList>
            <person name="Kucharzyk K."/>
            <person name="Murdoch R.W."/>
            <person name="Higgins S."/>
            <person name="Loffler F."/>
        </authorList>
    </citation>
    <scope>NUCLEOTIDE SEQUENCE</scope>
</reference>
<keyword evidence="6" id="KW-0411">Iron-sulfur</keyword>
<dbReference type="SFLD" id="SFLDG01066">
    <property type="entry name" value="organic_radical-activating_enz"/>
    <property type="match status" value="1"/>
</dbReference>
<keyword evidence="4" id="KW-0479">Metal-binding</keyword>
<keyword evidence="2" id="KW-0004">4Fe-4S</keyword>
<evidence type="ECO:0000313" key="9">
    <source>
        <dbReference type="EMBL" id="MPN04040.1"/>
    </source>
</evidence>
<feature type="domain" description="4Fe-4S ferredoxin-type" evidence="7">
    <location>
        <begin position="46"/>
        <end position="75"/>
    </location>
</feature>
<keyword evidence="5" id="KW-0408">Iron</keyword>
<dbReference type="SFLD" id="SFLDS00029">
    <property type="entry name" value="Radical_SAM"/>
    <property type="match status" value="1"/>
</dbReference>
<keyword evidence="3" id="KW-0949">S-adenosyl-L-methionine</keyword>
<dbReference type="InterPro" id="IPR034457">
    <property type="entry name" value="Organic_radical-activating"/>
</dbReference>
<dbReference type="PANTHER" id="PTHR30352:SF4">
    <property type="entry name" value="PYRUVATE FORMATE-LYASE 2-ACTIVATING ENZYME"/>
    <property type="match status" value="1"/>
</dbReference>
<comment type="cofactor">
    <cofactor evidence="1">
        <name>[4Fe-4S] cluster</name>
        <dbReference type="ChEBI" id="CHEBI:49883"/>
    </cofactor>
</comment>
<accession>A0A645ERM3</accession>
<evidence type="ECO:0000259" key="8">
    <source>
        <dbReference type="PROSITE" id="PS51918"/>
    </source>
</evidence>
<organism evidence="9">
    <name type="scientific">bioreactor metagenome</name>
    <dbReference type="NCBI Taxonomy" id="1076179"/>
    <lineage>
        <taxon>unclassified sequences</taxon>
        <taxon>metagenomes</taxon>
        <taxon>ecological metagenomes</taxon>
    </lineage>
</organism>
<feature type="domain" description="Radical SAM core" evidence="8">
    <location>
        <begin position="15"/>
        <end position="293"/>
    </location>
</feature>
<dbReference type="EC" id="1.97.1.-" evidence="9"/>
<evidence type="ECO:0000256" key="6">
    <source>
        <dbReference type="ARBA" id="ARBA00023014"/>
    </source>
</evidence>
<evidence type="ECO:0000259" key="7">
    <source>
        <dbReference type="PROSITE" id="PS51379"/>
    </source>
</evidence>
<dbReference type="InterPro" id="IPR013785">
    <property type="entry name" value="Aldolase_TIM"/>
</dbReference>
<dbReference type="NCBIfam" id="TIGR02494">
    <property type="entry name" value="PFLE_PFLC"/>
    <property type="match status" value="1"/>
</dbReference>
<keyword evidence="9" id="KW-0560">Oxidoreductase</keyword>
<dbReference type="EMBL" id="VSSQ01049962">
    <property type="protein sequence ID" value="MPN04040.1"/>
    <property type="molecule type" value="Genomic_DNA"/>
</dbReference>
<dbReference type="PANTHER" id="PTHR30352">
    <property type="entry name" value="PYRUVATE FORMATE-LYASE-ACTIVATING ENZYME"/>
    <property type="match status" value="1"/>
</dbReference>
<dbReference type="PROSITE" id="PS51918">
    <property type="entry name" value="RADICAL_SAM"/>
    <property type="match status" value="1"/>
</dbReference>
<dbReference type="InterPro" id="IPR017896">
    <property type="entry name" value="4Fe4S_Fe-S-bd"/>
</dbReference>
<dbReference type="PIRSF" id="PIRSF000371">
    <property type="entry name" value="PFL_act_enz"/>
    <property type="match status" value="1"/>
</dbReference>
<dbReference type="InterPro" id="IPR058240">
    <property type="entry name" value="rSAM_sf"/>
</dbReference>
<dbReference type="Gene3D" id="3.30.70.20">
    <property type="match status" value="1"/>
</dbReference>